<protein>
    <submittedName>
        <fullName evidence="2">Uncharacterized protein</fullName>
    </submittedName>
</protein>
<keyword evidence="3" id="KW-1185">Reference proteome</keyword>
<name>A0A642UJY8_DIURU</name>
<comment type="caution">
    <text evidence="2">The sequence shown here is derived from an EMBL/GenBank/DDBJ whole genome shotgun (WGS) entry which is preliminary data.</text>
</comment>
<feature type="compositionally biased region" description="Polar residues" evidence="1">
    <location>
        <begin position="7"/>
        <end position="21"/>
    </location>
</feature>
<proteinExistence type="predicted"/>
<reference evidence="2 3" key="1">
    <citation type="submission" date="2019-07" db="EMBL/GenBank/DDBJ databases">
        <title>Genome assembly of two rare yeast pathogens: Diutina rugosa and Trichomonascus ciferrii.</title>
        <authorList>
            <person name="Mixao V."/>
            <person name="Saus E."/>
            <person name="Hansen A."/>
            <person name="Lass-Flor C."/>
            <person name="Gabaldon T."/>
        </authorList>
    </citation>
    <scope>NUCLEOTIDE SEQUENCE [LARGE SCALE GENOMIC DNA]</scope>
    <source>
        <strain evidence="2 3">CBS 613</strain>
    </source>
</reference>
<dbReference type="RefSeq" id="XP_034011477.1">
    <property type="nucleotide sequence ID" value="XM_034156506.1"/>
</dbReference>
<evidence type="ECO:0000313" key="2">
    <source>
        <dbReference type="EMBL" id="KAA8900601.1"/>
    </source>
</evidence>
<dbReference type="AlphaFoldDB" id="A0A642UJY8"/>
<evidence type="ECO:0000313" key="3">
    <source>
        <dbReference type="Proteomes" id="UP000449547"/>
    </source>
</evidence>
<dbReference type="Proteomes" id="UP000449547">
    <property type="component" value="Unassembled WGS sequence"/>
</dbReference>
<organism evidence="2 3">
    <name type="scientific">Diutina rugosa</name>
    <name type="common">Yeast</name>
    <name type="synonym">Candida rugosa</name>
    <dbReference type="NCBI Taxonomy" id="5481"/>
    <lineage>
        <taxon>Eukaryota</taxon>
        <taxon>Fungi</taxon>
        <taxon>Dikarya</taxon>
        <taxon>Ascomycota</taxon>
        <taxon>Saccharomycotina</taxon>
        <taxon>Pichiomycetes</taxon>
        <taxon>Debaryomycetaceae</taxon>
        <taxon>Diutina</taxon>
    </lineage>
</organism>
<evidence type="ECO:0000256" key="1">
    <source>
        <dbReference type="SAM" id="MobiDB-lite"/>
    </source>
</evidence>
<dbReference type="VEuPathDB" id="FungiDB:DIURU_003713"/>
<feature type="region of interest" description="Disordered" evidence="1">
    <location>
        <begin position="1"/>
        <end position="23"/>
    </location>
</feature>
<dbReference type="GeneID" id="54782364"/>
<dbReference type="EMBL" id="SWFT01000108">
    <property type="protein sequence ID" value="KAA8900601.1"/>
    <property type="molecule type" value="Genomic_DNA"/>
</dbReference>
<sequence length="239" mass="26493">MSDSEHSSQSIPEASANSPSPTELCKLVVDSPKFQEEMAKLANEIERQQLIRVVKDNFECEEDLANMYPCPKDANIVDNLSSLLLAISMLPGIGADDGQKLSRGIAEVTQIAEFTQKKLDNTLTAVPDAPSEEDRLQSAYEATELVRAKGKEGFHNTKELCHSLRGLNRQQVEVIDEMLAGYEQRMEEYFEKLHARCLVLDIPRSIIEKAESLVVEVLAAGLLQEVSDSELVDEPDSST</sequence>
<accession>A0A642UJY8</accession>
<gene>
    <name evidence="2" type="ORF">DIURU_003713</name>
</gene>